<reference evidence="1" key="1">
    <citation type="journal article" date="2015" name="Proc. Natl. Acad. Sci. U.S.A.">
        <title>Networks of energetic and metabolic interactions define dynamics in microbial communities.</title>
        <authorList>
            <person name="Embree M."/>
            <person name="Liu J.K."/>
            <person name="Al-Bassam M.M."/>
            <person name="Zengler K."/>
        </authorList>
    </citation>
    <scope>NUCLEOTIDE SEQUENCE</scope>
</reference>
<comment type="caution">
    <text evidence="1">The sequence shown here is derived from an EMBL/GenBank/DDBJ whole genome shotgun (WGS) entry which is preliminary data.</text>
</comment>
<name>A0A0W8F8Q9_9ZZZZ</name>
<protein>
    <recommendedName>
        <fullName evidence="2">Methanogenesis marker protein 8</fullName>
    </recommendedName>
</protein>
<evidence type="ECO:0008006" key="2">
    <source>
        <dbReference type="Google" id="ProtNLM"/>
    </source>
</evidence>
<evidence type="ECO:0000313" key="1">
    <source>
        <dbReference type="EMBL" id="KUG17166.1"/>
    </source>
</evidence>
<dbReference type="NCBIfam" id="TIGR03275">
    <property type="entry name" value="methan_mark_8"/>
    <property type="match status" value="1"/>
</dbReference>
<accession>A0A0W8F8Q9</accession>
<gene>
    <name evidence="1" type="ORF">ASZ90_013169</name>
</gene>
<dbReference type="Pfam" id="PF09872">
    <property type="entry name" value="DUF2099"/>
    <property type="match status" value="1"/>
</dbReference>
<organism evidence="1">
    <name type="scientific">hydrocarbon metagenome</name>
    <dbReference type="NCBI Taxonomy" id="938273"/>
    <lineage>
        <taxon>unclassified sequences</taxon>
        <taxon>metagenomes</taxon>
        <taxon>ecological metagenomes</taxon>
    </lineage>
</organism>
<dbReference type="AlphaFoldDB" id="A0A0W8F8Q9"/>
<dbReference type="EMBL" id="LNQE01001460">
    <property type="protein sequence ID" value="KUG17166.1"/>
    <property type="molecule type" value="Genomic_DNA"/>
</dbReference>
<proteinExistence type="predicted"/>
<dbReference type="InterPro" id="IPR009181">
    <property type="entry name" value="Methan_mark_8"/>
</dbReference>
<sequence>MSEHIIEMAKALVKVKDGMIEVLTKPTIRHCPLRNDLYGFEEENHKTVEKVLRRHIEEFGMYGPNRVLESDQKPVSFGASEIIMDAMTEGLVDAAVVVCEGAGTVIITRPEVLQAVGAHMTGLISTEPIKEIQDGLKQKGCLLLDKQCAIDQVEGYIMAVEAGFRKIVVTITGHKASEAKRLQELGEISGVKPVVVSVHNTGISVEEAETLSDYCDIVWACASKLVREIVGKRSKLQIGISIPVFGMTQAGKQLILNRALHFEDGLIIHRASLPYTPIEKQPEPLM</sequence>